<sequence length="338" mass="34901">MSDVAVWQQPVMGETLPRAALALPGLETLGLLTRGRVAPPPVSYLTGMNLVEVGPGTARFDMPVTGWLAGPYGRPYLGVLAILADGPLGCAIHTVLPAGQGYTTTELSLSLVRPVPTEGTLVATARVIYAGRSTALSDAEVTTDDGRLIAHCTTRCSVFPAPPAAEPLGEHPVRDVSLPADAPFRLPVRGLVVPDEVWATRSGLEVLGAHASGELAPPPIGELLGLGPVAAADGATTFTLPAHGWLAQPLGLVEGGITACLADSAMSASVQTTVADGRAYAPVDLRVNFLRPVMPDGRTLTATAEVVHRSRSMAYTRADVVNADGKVVATASGTALYR</sequence>
<dbReference type="EMBL" id="BAABAH010000002">
    <property type="protein sequence ID" value="GAA3808293.1"/>
    <property type="molecule type" value="Genomic_DNA"/>
</dbReference>
<dbReference type="PANTHER" id="PTHR43240:SF1">
    <property type="entry name" value="BLR5584 PROTEIN"/>
    <property type="match status" value="1"/>
</dbReference>
<evidence type="ECO:0000259" key="2">
    <source>
        <dbReference type="Pfam" id="PF03061"/>
    </source>
</evidence>
<organism evidence="3 4">
    <name type="scientific">Nocardioides panacisoli</name>
    <dbReference type="NCBI Taxonomy" id="627624"/>
    <lineage>
        <taxon>Bacteria</taxon>
        <taxon>Bacillati</taxon>
        <taxon>Actinomycetota</taxon>
        <taxon>Actinomycetes</taxon>
        <taxon>Propionibacteriales</taxon>
        <taxon>Nocardioidaceae</taxon>
        <taxon>Nocardioides</taxon>
    </lineage>
</organism>
<keyword evidence="1" id="KW-0378">Hydrolase</keyword>
<reference evidence="4" key="1">
    <citation type="journal article" date="2019" name="Int. J. Syst. Evol. Microbiol.">
        <title>The Global Catalogue of Microorganisms (GCM) 10K type strain sequencing project: providing services to taxonomists for standard genome sequencing and annotation.</title>
        <authorList>
            <consortium name="The Broad Institute Genomics Platform"/>
            <consortium name="The Broad Institute Genome Sequencing Center for Infectious Disease"/>
            <person name="Wu L."/>
            <person name="Ma J."/>
        </authorList>
    </citation>
    <scope>NUCLEOTIDE SEQUENCE [LARGE SCALE GENOMIC DNA]</scope>
    <source>
        <strain evidence="4">JCM 16953</strain>
    </source>
</reference>
<dbReference type="Proteomes" id="UP001501821">
    <property type="component" value="Unassembled WGS sequence"/>
</dbReference>
<dbReference type="InterPro" id="IPR006683">
    <property type="entry name" value="Thioestr_dom"/>
</dbReference>
<evidence type="ECO:0000313" key="4">
    <source>
        <dbReference type="Proteomes" id="UP001501821"/>
    </source>
</evidence>
<gene>
    <name evidence="3" type="ORF">GCM10022242_09020</name>
</gene>
<evidence type="ECO:0000256" key="1">
    <source>
        <dbReference type="ARBA" id="ARBA00022801"/>
    </source>
</evidence>
<dbReference type="InterPro" id="IPR003736">
    <property type="entry name" value="PAAI_dom"/>
</dbReference>
<protein>
    <recommendedName>
        <fullName evidence="2">Thioesterase domain-containing protein</fullName>
    </recommendedName>
</protein>
<feature type="domain" description="Thioesterase" evidence="2">
    <location>
        <begin position="78"/>
        <end position="149"/>
    </location>
</feature>
<comment type="caution">
    <text evidence="3">The sequence shown here is derived from an EMBL/GenBank/DDBJ whole genome shotgun (WGS) entry which is preliminary data.</text>
</comment>
<keyword evidence="4" id="KW-1185">Reference proteome</keyword>
<dbReference type="Gene3D" id="3.10.129.10">
    <property type="entry name" value="Hotdog Thioesterase"/>
    <property type="match status" value="2"/>
</dbReference>
<name>A0ABP7I0L6_9ACTN</name>
<dbReference type="CDD" id="cd03443">
    <property type="entry name" value="PaaI_thioesterase"/>
    <property type="match status" value="2"/>
</dbReference>
<proteinExistence type="predicted"/>
<accession>A0ABP7I0L6</accession>
<dbReference type="InterPro" id="IPR029069">
    <property type="entry name" value="HotDog_dom_sf"/>
</dbReference>
<dbReference type="NCBIfam" id="TIGR00369">
    <property type="entry name" value="unchar_dom_1"/>
    <property type="match status" value="2"/>
</dbReference>
<dbReference type="SUPFAM" id="SSF54637">
    <property type="entry name" value="Thioesterase/thiol ester dehydrase-isomerase"/>
    <property type="match status" value="2"/>
</dbReference>
<dbReference type="Pfam" id="PF03061">
    <property type="entry name" value="4HBT"/>
    <property type="match status" value="2"/>
</dbReference>
<evidence type="ECO:0000313" key="3">
    <source>
        <dbReference type="EMBL" id="GAA3808293.1"/>
    </source>
</evidence>
<dbReference type="PANTHER" id="PTHR43240">
    <property type="entry name" value="1,4-DIHYDROXY-2-NAPHTHOYL-COA THIOESTERASE 1"/>
    <property type="match status" value="1"/>
</dbReference>
<feature type="domain" description="Thioesterase" evidence="2">
    <location>
        <begin position="251"/>
        <end position="329"/>
    </location>
</feature>
<dbReference type="RefSeq" id="WP_344772728.1">
    <property type="nucleotide sequence ID" value="NZ_BAABAH010000002.1"/>
</dbReference>